<dbReference type="GO" id="GO:0005504">
    <property type="term" value="F:fatty acid binding"/>
    <property type="evidence" value="ECO:0007669"/>
    <property type="project" value="TreeGrafter"/>
</dbReference>
<dbReference type="PANTHER" id="PTHR10909">
    <property type="entry name" value="ELECTRON TRANSPORT OXIDOREDUCTASE"/>
    <property type="match status" value="1"/>
</dbReference>
<dbReference type="AlphaFoldDB" id="A0A8S1Q4E7"/>
<name>A0A8S1Q4E7_9CILI</name>
<reference evidence="16" key="1">
    <citation type="submission" date="2021-01" db="EMBL/GenBank/DDBJ databases">
        <authorList>
            <consortium name="Genoscope - CEA"/>
            <person name="William W."/>
        </authorList>
    </citation>
    <scope>NUCLEOTIDE SEQUENCE</scope>
</reference>
<dbReference type="Proteomes" id="UP000692954">
    <property type="component" value="Unassembled WGS sequence"/>
</dbReference>
<dbReference type="InterPro" id="IPR055060">
    <property type="entry name" value="ACOX_C_alpha1"/>
</dbReference>
<gene>
    <name evidence="16" type="ORF">PSON_ATCC_30995.1.T0960036</name>
</gene>
<dbReference type="InterPro" id="IPR029320">
    <property type="entry name" value="Acyl-CoA_ox_N"/>
</dbReference>
<comment type="similarity">
    <text evidence="4 11">Belongs to the acyl-CoA oxidase family.</text>
</comment>
<sequence>MHPTTQLLQNARDRVTFPKEELTKLIYVNDEIYETFMKAQKIIAQEPSIRNHADYHNWSRKEQIIKSYEKLRIMHQHFNLANVVHWAPLLSIFQGTTPTAVSFAMTVPALRFLGTDEQFNLWGPKFLTMEIVAAYAQTEIGHGSDVQNLETTATYDSQSNDFILHTPSVSAVKFWPGELGFLSNYALVYAKLIFNGKNKGVHPFMVQIRDNTTHKTLKGVTIGDIGPKLGYSTKDNGFLAFDNYRIPLNSMLARYVRIENGQFSRHGNEKISYASMMVSRQLIIFIYPRMAAQSLTVAIRYSITRQQFTNDKGIENSVIEYQTQQDKLLPRLATCYGMIFAGIRIMQLVDDNFHRVQRKDFSTLQQSHAILSAIKALSSQWVVDTAEWCRLSCGGHGYAHYSGIPAVYFDTAPNVTLEGENQVMYLQVARYLLKVLSYADKTPDKVPFYFSFVLQIKETLANKDLTNLTTSLGHLLKLTLTLQLISVAKQIKDLINSGKTSQQVWNQHVGIHLLSLAQRYAEYFIYLVFQEYITNANSSIKHILQQLCDLYSIQVILDNPNTLIESGSITTDQYKSLNELKIEMLNNIKPQAIGLVEAFDFNDNALRTCIGCHDGKPYEYIYDWATKDNSVNKVPKAVQAVIDLMGTKIKPKL</sequence>
<keyword evidence="10" id="KW-0576">Peroxisome</keyword>
<comment type="cofactor">
    <cofactor evidence="2">
        <name>FAD</name>
        <dbReference type="ChEBI" id="CHEBI:57692"/>
    </cofactor>
</comment>
<feature type="domain" description="Acyl-coenzyme A oxidase N-terminal" evidence="14">
    <location>
        <begin position="19"/>
        <end position="132"/>
    </location>
</feature>
<evidence type="ECO:0000256" key="8">
    <source>
        <dbReference type="ARBA" id="ARBA00023002"/>
    </source>
</evidence>
<dbReference type="GO" id="GO:0005777">
    <property type="term" value="C:peroxisome"/>
    <property type="evidence" value="ECO:0007669"/>
    <property type="project" value="UniProtKB-SubCell"/>
</dbReference>
<keyword evidence="8" id="KW-0560">Oxidoreductase</keyword>
<dbReference type="OrthoDB" id="434460at2759"/>
<dbReference type="GO" id="GO:0003997">
    <property type="term" value="F:acyl-CoA oxidase activity"/>
    <property type="evidence" value="ECO:0007669"/>
    <property type="project" value="UniProtKB-EC"/>
</dbReference>
<dbReference type="GO" id="GO:0055088">
    <property type="term" value="P:lipid homeostasis"/>
    <property type="evidence" value="ECO:0007669"/>
    <property type="project" value="TreeGrafter"/>
</dbReference>
<feature type="domain" description="Acyl-CoA oxidase C-terminal" evidence="12">
    <location>
        <begin position="475"/>
        <end position="642"/>
    </location>
</feature>
<evidence type="ECO:0000256" key="2">
    <source>
        <dbReference type="ARBA" id="ARBA00001974"/>
    </source>
</evidence>
<evidence type="ECO:0000256" key="1">
    <source>
        <dbReference type="ARBA" id="ARBA00001201"/>
    </source>
</evidence>
<dbReference type="InterPro" id="IPR006091">
    <property type="entry name" value="Acyl-CoA_Oxase/DH_mid-dom"/>
</dbReference>
<dbReference type="FunFam" id="2.40.110.10:FF:000003">
    <property type="entry name" value="Acyl-coenzyme A oxidase"/>
    <property type="match status" value="1"/>
</dbReference>
<evidence type="ECO:0000259" key="15">
    <source>
        <dbReference type="Pfam" id="PF22924"/>
    </source>
</evidence>
<evidence type="ECO:0000256" key="6">
    <source>
        <dbReference type="ARBA" id="ARBA00022827"/>
    </source>
</evidence>
<comment type="caution">
    <text evidence="16">The sequence shown here is derived from an EMBL/GenBank/DDBJ whole genome shotgun (WGS) entry which is preliminary data.</text>
</comment>
<keyword evidence="9" id="KW-0443">Lipid metabolism</keyword>
<evidence type="ECO:0000313" key="17">
    <source>
        <dbReference type="Proteomes" id="UP000692954"/>
    </source>
</evidence>
<feature type="domain" description="Acyl-CoA oxidase C-alpha1" evidence="15">
    <location>
        <begin position="273"/>
        <end position="433"/>
    </location>
</feature>
<evidence type="ECO:0000256" key="9">
    <source>
        <dbReference type="ARBA" id="ARBA00023098"/>
    </source>
</evidence>
<comment type="subcellular location">
    <subcellularLocation>
        <location evidence="3">Peroxisome</location>
    </subcellularLocation>
</comment>
<dbReference type="FunFam" id="1.20.140.10:FF:000007">
    <property type="entry name" value="Acyl-coenzyme A oxidase"/>
    <property type="match status" value="1"/>
</dbReference>
<dbReference type="EMBL" id="CAJJDN010000096">
    <property type="protein sequence ID" value="CAD8110536.1"/>
    <property type="molecule type" value="Genomic_DNA"/>
</dbReference>
<feature type="domain" description="Acyl-CoA oxidase/dehydrogenase middle" evidence="13">
    <location>
        <begin position="134"/>
        <end position="243"/>
    </location>
</feature>
<evidence type="ECO:0000256" key="5">
    <source>
        <dbReference type="ARBA" id="ARBA00022630"/>
    </source>
</evidence>
<proteinExistence type="inferred from homology"/>
<evidence type="ECO:0000256" key="4">
    <source>
        <dbReference type="ARBA" id="ARBA00006288"/>
    </source>
</evidence>
<dbReference type="Pfam" id="PF02770">
    <property type="entry name" value="Acyl-CoA_dh_M"/>
    <property type="match status" value="1"/>
</dbReference>
<dbReference type="PANTHER" id="PTHR10909:SF250">
    <property type="entry name" value="PEROXISOMAL ACYL-COENZYME A OXIDASE 1"/>
    <property type="match status" value="1"/>
</dbReference>
<dbReference type="InterPro" id="IPR002655">
    <property type="entry name" value="Acyl-CoA_oxidase_C"/>
</dbReference>
<comment type="catalytic activity">
    <reaction evidence="1">
        <text>a 2,3-saturated acyl-CoA + O2 = a (2E)-enoyl-CoA + H2O2</text>
        <dbReference type="Rhea" id="RHEA:38959"/>
        <dbReference type="ChEBI" id="CHEBI:15379"/>
        <dbReference type="ChEBI" id="CHEBI:16240"/>
        <dbReference type="ChEBI" id="CHEBI:58856"/>
        <dbReference type="ChEBI" id="CHEBI:65111"/>
        <dbReference type="EC" id="1.3.3.6"/>
    </reaction>
</comment>
<dbReference type="Pfam" id="PF01756">
    <property type="entry name" value="ACOX"/>
    <property type="match status" value="1"/>
</dbReference>
<keyword evidence="5 11" id="KW-0285">Flavoprotein</keyword>
<evidence type="ECO:0000256" key="11">
    <source>
        <dbReference type="PIRNR" id="PIRNR000168"/>
    </source>
</evidence>
<evidence type="ECO:0000259" key="12">
    <source>
        <dbReference type="Pfam" id="PF01756"/>
    </source>
</evidence>
<dbReference type="FunFam" id="1.20.140.10:FF:000015">
    <property type="entry name" value="Acyl-coenzyme A oxidase"/>
    <property type="match status" value="1"/>
</dbReference>
<protein>
    <recommendedName>
        <fullName evidence="11">Acyl-coenzyme A oxidase</fullName>
    </recommendedName>
</protein>
<dbReference type="GO" id="GO:0033540">
    <property type="term" value="P:fatty acid beta-oxidation using acyl-CoA oxidase"/>
    <property type="evidence" value="ECO:0007669"/>
    <property type="project" value="TreeGrafter"/>
</dbReference>
<keyword evidence="6 11" id="KW-0274">FAD</keyword>
<keyword evidence="17" id="KW-1185">Reference proteome</keyword>
<evidence type="ECO:0000256" key="10">
    <source>
        <dbReference type="ARBA" id="ARBA00023140"/>
    </source>
</evidence>
<keyword evidence="7" id="KW-0276">Fatty acid metabolism</keyword>
<dbReference type="GO" id="GO:0071949">
    <property type="term" value="F:FAD binding"/>
    <property type="evidence" value="ECO:0007669"/>
    <property type="project" value="InterPro"/>
</dbReference>
<evidence type="ECO:0000256" key="7">
    <source>
        <dbReference type="ARBA" id="ARBA00022832"/>
    </source>
</evidence>
<dbReference type="InterPro" id="IPR012258">
    <property type="entry name" value="Acyl-CoA_oxidase"/>
</dbReference>
<evidence type="ECO:0000256" key="3">
    <source>
        <dbReference type="ARBA" id="ARBA00004275"/>
    </source>
</evidence>
<dbReference type="PIRSF" id="PIRSF000168">
    <property type="entry name" value="Acyl-CoA_oxidase"/>
    <property type="match status" value="1"/>
</dbReference>
<evidence type="ECO:0000259" key="13">
    <source>
        <dbReference type="Pfam" id="PF02770"/>
    </source>
</evidence>
<accession>A0A8S1Q4E7</accession>
<evidence type="ECO:0000313" key="16">
    <source>
        <dbReference type="EMBL" id="CAD8110536.1"/>
    </source>
</evidence>
<dbReference type="Pfam" id="PF22924">
    <property type="entry name" value="ACOX_C_alpha1"/>
    <property type="match status" value="1"/>
</dbReference>
<evidence type="ECO:0000259" key="14">
    <source>
        <dbReference type="Pfam" id="PF14749"/>
    </source>
</evidence>
<dbReference type="Pfam" id="PF14749">
    <property type="entry name" value="Acyl-CoA_ox_N"/>
    <property type="match status" value="1"/>
</dbReference>
<organism evidence="16 17">
    <name type="scientific">Paramecium sonneborni</name>
    <dbReference type="NCBI Taxonomy" id="65129"/>
    <lineage>
        <taxon>Eukaryota</taxon>
        <taxon>Sar</taxon>
        <taxon>Alveolata</taxon>
        <taxon>Ciliophora</taxon>
        <taxon>Intramacronucleata</taxon>
        <taxon>Oligohymenophorea</taxon>
        <taxon>Peniculida</taxon>
        <taxon>Parameciidae</taxon>
        <taxon>Paramecium</taxon>
    </lineage>
</organism>